<reference evidence="2" key="1">
    <citation type="journal article" date="2019" name="Int. J. Syst. Evol. Microbiol.">
        <title>The Global Catalogue of Microorganisms (GCM) 10K type strain sequencing project: providing services to taxonomists for standard genome sequencing and annotation.</title>
        <authorList>
            <consortium name="The Broad Institute Genomics Platform"/>
            <consortium name="The Broad Institute Genome Sequencing Center for Infectious Disease"/>
            <person name="Wu L."/>
            <person name="Ma J."/>
        </authorList>
    </citation>
    <scope>NUCLEOTIDE SEQUENCE [LARGE SCALE GENOMIC DNA]</scope>
    <source>
        <strain evidence="2">KCTC 33575</strain>
    </source>
</reference>
<name>A0ABW5WYG5_9STAP</name>
<keyword evidence="2" id="KW-1185">Reference proteome</keyword>
<dbReference type="EMBL" id="JBHUOQ010000004">
    <property type="protein sequence ID" value="MFD2831154.1"/>
    <property type="molecule type" value="Genomic_DNA"/>
</dbReference>
<gene>
    <name evidence="1" type="ORF">ACFSX4_11830</name>
</gene>
<dbReference type="Pfam" id="PF18846">
    <property type="entry name" value="baeRF_family5"/>
    <property type="match status" value="1"/>
</dbReference>
<accession>A0ABW5WYG5</accession>
<comment type="caution">
    <text evidence="1">The sequence shown here is derived from an EMBL/GenBank/DDBJ whole genome shotgun (WGS) entry which is preliminary data.</text>
</comment>
<organism evidence="1 2">
    <name type="scientific">Corticicoccus populi</name>
    <dbReference type="NCBI Taxonomy" id="1812821"/>
    <lineage>
        <taxon>Bacteria</taxon>
        <taxon>Bacillati</taxon>
        <taxon>Bacillota</taxon>
        <taxon>Bacilli</taxon>
        <taxon>Bacillales</taxon>
        <taxon>Staphylococcaceae</taxon>
        <taxon>Corticicoccus</taxon>
    </lineage>
</organism>
<evidence type="ECO:0000313" key="1">
    <source>
        <dbReference type="EMBL" id="MFD2831154.1"/>
    </source>
</evidence>
<sequence length="259" mass="29924">MSIEKDIKRMQSKYDETGILTVYLNTDVSDGEGSKWKLHLKNGLKDLKAYTKVSDDEESRILKKLLDKAEGMINDSQREMKKGLMLVESADEEISEMRFLQVPVGNEFHWEKQVSTSQLEQLRLRYPSAGIVVAQQTEILFIESALGEVKDEIRYIWDSENEDWVNYQKDAPSFAADTSEDKFERRFDENRYRWYKRLVPVITREIKNRSLDGIYIVGSKEVAGDLEDNFDSGHVKGTITKNLGNLPSHQILSEVYDAL</sequence>
<dbReference type="Proteomes" id="UP001597519">
    <property type="component" value="Unassembled WGS sequence"/>
</dbReference>
<evidence type="ECO:0000313" key="2">
    <source>
        <dbReference type="Proteomes" id="UP001597519"/>
    </source>
</evidence>
<protein>
    <submittedName>
        <fullName evidence="1">VLRF1 family aeRF1-type release factor</fullName>
    </submittedName>
</protein>
<dbReference type="InterPro" id="IPR040983">
    <property type="entry name" value="Bact_RF_family5"/>
</dbReference>
<dbReference type="RefSeq" id="WP_377775108.1">
    <property type="nucleotide sequence ID" value="NZ_JBHUOQ010000004.1"/>
</dbReference>
<proteinExistence type="predicted"/>